<dbReference type="Gene3D" id="2.60.120.10">
    <property type="entry name" value="Jelly Rolls"/>
    <property type="match status" value="1"/>
</dbReference>
<dbReference type="Proteomes" id="UP000267268">
    <property type="component" value="Chromosome 1"/>
</dbReference>
<reference evidence="1 2" key="1">
    <citation type="submission" date="2018-12" db="EMBL/GenBank/DDBJ databases">
        <title>Flammeovirga pectinis sp. nov., isolated from the gut of the Korean scallop, Patinopecten yessoensis.</title>
        <authorList>
            <person name="Bae J.-W."/>
            <person name="Jeong Y.-S."/>
            <person name="Kang W."/>
        </authorList>
    </citation>
    <scope>NUCLEOTIDE SEQUENCE [LARGE SCALE GENOMIC DNA]</scope>
    <source>
        <strain evidence="1 2">L12M1</strain>
    </source>
</reference>
<evidence type="ECO:0000313" key="2">
    <source>
        <dbReference type="Proteomes" id="UP000267268"/>
    </source>
</evidence>
<dbReference type="KEGG" id="fll:EI427_00740"/>
<dbReference type="SUPFAM" id="SSF51206">
    <property type="entry name" value="cAMP-binding domain-like"/>
    <property type="match status" value="1"/>
</dbReference>
<proteinExistence type="predicted"/>
<protein>
    <recommendedName>
        <fullName evidence="3">Cyclic nucleotide-binding domain-containing protein</fullName>
    </recommendedName>
</protein>
<name>A0A3Q9FMR0_9BACT</name>
<dbReference type="EMBL" id="CP034562">
    <property type="protein sequence ID" value="AZQ60787.1"/>
    <property type="molecule type" value="Genomic_DNA"/>
</dbReference>
<dbReference type="RefSeq" id="WP_126610746.1">
    <property type="nucleotide sequence ID" value="NZ_CP034562.1"/>
</dbReference>
<gene>
    <name evidence="1" type="ORF">EI427_00740</name>
</gene>
<dbReference type="AlphaFoldDB" id="A0A3Q9FMR0"/>
<dbReference type="InterPro" id="IPR014710">
    <property type="entry name" value="RmlC-like_jellyroll"/>
</dbReference>
<evidence type="ECO:0008006" key="3">
    <source>
        <dbReference type="Google" id="ProtNLM"/>
    </source>
</evidence>
<dbReference type="InterPro" id="IPR018490">
    <property type="entry name" value="cNMP-bd_dom_sf"/>
</dbReference>
<evidence type="ECO:0000313" key="1">
    <source>
        <dbReference type="EMBL" id="AZQ60787.1"/>
    </source>
</evidence>
<sequence>MKEHLRDYITEQIPSSKEEEIEEILGIFKIKEFKKGDYFKKPFTTGNDIAFIVNGTVRSLFCTSFLL</sequence>
<keyword evidence="2" id="KW-1185">Reference proteome</keyword>
<accession>A0A3Q9FMR0</accession>
<organism evidence="1 2">
    <name type="scientific">Flammeovirga pectinis</name>
    <dbReference type="NCBI Taxonomy" id="2494373"/>
    <lineage>
        <taxon>Bacteria</taxon>
        <taxon>Pseudomonadati</taxon>
        <taxon>Bacteroidota</taxon>
        <taxon>Cytophagia</taxon>
        <taxon>Cytophagales</taxon>
        <taxon>Flammeovirgaceae</taxon>
        <taxon>Flammeovirga</taxon>
    </lineage>
</organism>